<feature type="domain" description="N-acetyltransferase" evidence="1">
    <location>
        <begin position="3"/>
        <end position="187"/>
    </location>
</feature>
<dbReference type="EMBL" id="CP065321">
    <property type="protein sequence ID" value="QQR30524.1"/>
    <property type="molecule type" value="Genomic_DNA"/>
</dbReference>
<evidence type="ECO:0000313" key="5">
    <source>
        <dbReference type="Proteomes" id="UP000596035"/>
    </source>
</evidence>
<dbReference type="CDD" id="cd04301">
    <property type="entry name" value="NAT_SF"/>
    <property type="match status" value="1"/>
</dbReference>
<evidence type="ECO:0000313" key="4">
    <source>
        <dbReference type="Proteomes" id="UP000196710"/>
    </source>
</evidence>
<dbReference type="EMBL" id="CP021422">
    <property type="protein sequence ID" value="ASB41252.1"/>
    <property type="molecule type" value="Genomic_DNA"/>
</dbReference>
<name>A0A1Z2XS28_9FIRM</name>
<dbReference type="Proteomes" id="UP000196710">
    <property type="component" value="Chromosome"/>
</dbReference>
<dbReference type="RefSeq" id="WP_066540591.1">
    <property type="nucleotide sequence ID" value="NZ_CAPVCI010000014.1"/>
</dbReference>
<evidence type="ECO:0000259" key="1">
    <source>
        <dbReference type="PROSITE" id="PS51186"/>
    </source>
</evidence>
<dbReference type="AlphaFoldDB" id="A0A1Z2XS28"/>
<evidence type="ECO:0000313" key="2">
    <source>
        <dbReference type="EMBL" id="ASB41252.1"/>
    </source>
</evidence>
<proteinExistence type="predicted"/>
<organism evidence="3 5">
    <name type="scientific">Acutalibacter muris</name>
    <dbReference type="NCBI Taxonomy" id="1796620"/>
    <lineage>
        <taxon>Bacteria</taxon>
        <taxon>Bacillati</taxon>
        <taxon>Bacillota</taxon>
        <taxon>Clostridia</taxon>
        <taxon>Eubacteriales</taxon>
        <taxon>Acutalibacteraceae</taxon>
        <taxon>Acutalibacter</taxon>
    </lineage>
</organism>
<evidence type="ECO:0000313" key="3">
    <source>
        <dbReference type="EMBL" id="QQR30524.1"/>
    </source>
</evidence>
<dbReference type="InterPro" id="IPR016181">
    <property type="entry name" value="Acyl_CoA_acyltransferase"/>
</dbReference>
<dbReference type="Proteomes" id="UP000596035">
    <property type="component" value="Chromosome"/>
</dbReference>
<dbReference type="SUPFAM" id="SSF55729">
    <property type="entry name" value="Acyl-CoA N-acyltransferases (Nat)"/>
    <property type="match status" value="1"/>
</dbReference>
<dbReference type="KEGG" id="amur:ADH66_11650"/>
<accession>A0A1Z2XS28</accession>
<dbReference type="GO" id="GO:0016747">
    <property type="term" value="F:acyltransferase activity, transferring groups other than amino-acyl groups"/>
    <property type="evidence" value="ECO:0007669"/>
    <property type="project" value="InterPro"/>
</dbReference>
<dbReference type="Pfam" id="PF00583">
    <property type="entry name" value="Acetyltransf_1"/>
    <property type="match status" value="1"/>
</dbReference>
<dbReference type="InterPro" id="IPR000182">
    <property type="entry name" value="GNAT_dom"/>
</dbReference>
<protein>
    <submittedName>
        <fullName evidence="2 3">N-acetyltransferase</fullName>
    </submittedName>
</protein>
<reference evidence="2" key="1">
    <citation type="journal article" date="2017" name="Genome Announc.">
        <title>High-Quality Whole-Genome Sequences of the Oligo-Mouse-Microbiota Bacterial Community.</title>
        <authorList>
            <person name="Garzetti D."/>
            <person name="Brugiroux S."/>
            <person name="Bunk B."/>
            <person name="Pukall R."/>
            <person name="McCoy K.D."/>
            <person name="Macpherson A.J."/>
            <person name="Stecher B."/>
        </authorList>
    </citation>
    <scope>NUCLEOTIDE SEQUENCE</scope>
    <source>
        <strain evidence="2">KB18</strain>
    </source>
</reference>
<gene>
    <name evidence="2" type="ORF">ADH66_11650</name>
    <name evidence="3" type="ORF">I5Q82_01970</name>
</gene>
<reference evidence="4" key="2">
    <citation type="submission" date="2017-05" db="EMBL/GenBank/DDBJ databases">
        <title>Improved OligoMM genomes.</title>
        <authorList>
            <person name="Garzetti D."/>
        </authorList>
    </citation>
    <scope>NUCLEOTIDE SEQUENCE [LARGE SCALE GENOMIC DNA]</scope>
    <source>
        <strain evidence="4">KB18</strain>
    </source>
</reference>
<reference evidence="3 5" key="3">
    <citation type="submission" date="2020-11" db="EMBL/GenBank/DDBJ databases">
        <title>Closed and high quality bacterial genomes of the OMM12 community.</title>
        <authorList>
            <person name="Marbouty M."/>
            <person name="Lamy-Besnier Q."/>
            <person name="Debarbieux L."/>
            <person name="Koszul R."/>
        </authorList>
    </citation>
    <scope>NUCLEOTIDE SEQUENCE [LARGE SCALE GENOMIC DNA]</scope>
    <source>
        <strain evidence="3 5">KB18</strain>
    </source>
</reference>
<dbReference type="PROSITE" id="PS51186">
    <property type="entry name" value="GNAT"/>
    <property type="match status" value="1"/>
</dbReference>
<keyword evidence="4" id="KW-1185">Reference proteome</keyword>
<dbReference type="Gene3D" id="3.40.630.30">
    <property type="match status" value="1"/>
</dbReference>
<sequence length="187" mass="21421">MNISIKPLMPGMSGEFFRYFEESAFPPGDPRANCYCLESHLIDEARYTEVFDRRMAAKELIDSGRMTGYLLFDGDRPVGWCNAGDKSAYETVCGDDSFFSEDCGPGVISIMYCMDIAEGYQGKGLATMALERLLSDARSKGYRYVEGYPFTKRDYPWQYHGTVGLYERLGFVLFAQRQGYYIYRKEL</sequence>